<gene>
    <name evidence="1" type="ORF">E2562_029973</name>
</gene>
<dbReference type="EMBL" id="SPHZ02000008">
    <property type="protein sequence ID" value="KAF0903890.1"/>
    <property type="molecule type" value="Genomic_DNA"/>
</dbReference>
<evidence type="ECO:0000313" key="2">
    <source>
        <dbReference type="Proteomes" id="UP000479710"/>
    </source>
</evidence>
<keyword evidence="2" id="KW-1185">Reference proteome</keyword>
<name>A0A6G1CUR3_9ORYZ</name>
<protein>
    <submittedName>
        <fullName evidence="1">Uncharacterized protein</fullName>
    </submittedName>
</protein>
<proteinExistence type="predicted"/>
<dbReference type="AlphaFoldDB" id="A0A6G1CUR3"/>
<organism evidence="1 2">
    <name type="scientific">Oryza meyeriana var. granulata</name>
    <dbReference type="NCBI Taxonomy" id="110450"/>
    <lineage>
        <taxon>Eukaryota</taxon>
        <taxon>Viridiplantae</taxon>
        <taxon>Streptophyta</taxon>
        <taxon>Embryophyta</taxon>
        <taxon>Tracheophyta</taxon>
        <taxon>Spermatophyta</taxon>
        <taxon>Magnoliopsida</taxon>
        <taxon>Liliopsida</taxon>
        <taxon>Poales</taxon>
        <taxon>Poaceae</taxon>
        <taxon>BOP clade</taxon>
        <taxon>Oryzoideae</taxon>
        <taxon>Oryzeae</taxon>
        <taxon>Oryzinae</taxon>
        <taxon>Oryza</taxon>
        <taxon>Oryza meyeriana</taxon>
    </lineage>
</organism>
<reference evidence="1 2" key="1">
    <citation type="submission" date="2019-11" db="EMBL/GenBank/DDBJ databases">
        <title>Whole genome sequence of Oryza granulata.</title>
        <authorList>
            <person name="Li W."/>
        </authorList>
    </citation>
    <scope>NUCLEOTIDE SEQUENCE [LARGE SCALE GENOMIC DNA]</scope>
    <source>
        <strain evidence="2">cv. Menghai</strain>
        <tissue evidence="1">Leaf</tissue>
    </source>
</reference>
<dbReference type="OrthoDB" id="695430at2759"/>
<dbReference type="Proteomes" id="UP000479710">
    <property type="component" value="Unassembled WGS sequence"/>
</dbReference>
<accession>A0A6G1CUR3</accession>
<sequence>MGSPKWLPATWMGLEGGLVANGEPPASAVALVGGPTAPINTLAHEEPANVITFGPRVQLTGPQITPNNGIASLTDQISSLEIVGNDDDNAAHHNVAGNNIIQRLFIAAPEPLLPNPVQEDAPAPALPTIRHSARLAKKATTIPVSLRAQHRLIRQLEIVQDDEPINDDAVQRYIHAFAQPLPSHVIAACRALTHIEDESFLAAMGMMAAEESTNHA</sequence>
<comment type="caution">
    <text evidence="1">The sequence shown here is derived from an EMBL/GenBank/DDBJ whole genome shotgun (WGS) entry which is preliminary data.</text>
</comment>
<evidence type="ECO:0000313" key="1">
    <source>
        <dbReference type="EMBL" id="KAF0903890.1"/>
    </source>
</evidence>